<proteinExistence type="inferred from homology"/>
<evidence type="ECO:0000313" key="7">
    <source>
        <dbReference type="Proteomes" id="UP001183127"/>
    </source>
</evidence>
<evidence type="ECO:0000313" key="6">
    <source>
        <dbReference type="EMBL" id="WMW06054.1"/>
    </source>
</evidence>
<dbReference type="Proteomes" id="UP001183127">
    <property type="component" value="Chromosome"/>
</dbReference>
<organism evidence="6 7">
    <name type="scientific">Pseudomonas entomophila</name>
    <dbReference type="NCBI Taxonomy" id="312306"/>
    <lineage>
        <taxon>Bacteria</taxon>
        <taxon>Pseudomonadati</taxon>
        <taxon>Pseudomonadota</taxon>
        <taxon>Gammaproteobacteria</taxon>
        <taxon>Pseudomonadales</taxon>
        <taxon>Pseudomonadaceae</taxon>
        <taxon>Pseudomonas</taxon>
    </lineage>
</organism>
<dbReference type="GeneID" id="32803468"/>
<evidence type="ECO:0000256" key="3">
    <source>
        <dbReference type="ARBA" id="ARBA00022833"/>
    </source>
</evidence>
<dbReference type="Pfam" id="PF04828">
    <property type="entry name" value="GFA"/>
    <property type="match status" value="1"/>
</dbReference>
<comment type="similarity">
    <text evidence="1">Belongs to the Gfa family.</text>
</comment>
<evidence type="ECO:0000256" key="1">
    <source>
        <dbReference type="ARBA" id="ARBA00005495"/>
    </source>
</evidence>
<keyword evidence="4" id="KW-0456">Lyase</keyword>
<feature type="domain" description="CENP-V/GFA" evidence="5">
    <location>
        <begin position="5"/>
        <end position="119"/>
    </location>
</feature>
<dbReference type="Gene3D" id="3.90.1590.10">
    <property type="entry name" value="glutathione-dependent formaldehyde- activating enzyme (gfa)"/>
    <property type="match status" value="1"/>
</dbReference>
<dbReference type="SUPFAM" id="SSF51316">
    <property type="entry name" value="Mss4-like"/>
    <property type="match status" value="1"/>
</dbReference>
<dbReference type="InterPro" id="IPR011057">
    <property type="entry name" value="Mss4-like_sf"/>
</dbReference>
<dbReference type="InterPro" id="IPR006913">
    <property type="entry name" value="CENP-V/GFA"/>
</dbReference>
<protein>
    <submittedName>
        <fullName evidence="6">GFA family protein</fullName>
    </submittedName>
</protein>
<evidence type="ECO:0000256" key="2">
    <source>
        <dbReference type="ARBA" id="ARBA00022723"/>
    </source>
</evidence>
<sequence>MSNVEEGGCHCGALRYRLEGELGDVAHCHCSICRRVSGGTLVTWVSVPLAGFQWLSGSPQRYVAPASCSRYFCGLCGAHVALVTTLSPQTIDVTVATLDHPQRVRPNRHIWVGSRLPWLKVDDGLPSEDEEHL</sequence>
<dbReference type="PANTHER" id="PTHR33337:SF40">
    <property type="entry name" value="CENP-V_GFA DOMAIN-CONTAINING PROTEIN-RELATED"/>
    <property type="match status" value="1"/>
</dbReference>
<gene>
    <name evidence="6" type="ORF">RAH46_01665</name>
</gene>
<dbReference type="RefSeq" id="WP_011531556.1">
    <property type="nucleotide sequence ID" value="NZ_CP132921.1"/>
</dbReference>
<keyword evidence="2" id="KW-0479">Metal-binding</keyword>
<evidence type="ECO:0000259" key="5">
    <source>
        <dbReference type="PROSITE" id="PS51891"/>
    </source>
</evidence>
<name>A0ABY9QRM6_9PSED</name>
<keyword evidence="7" id="KW-1185">Reference proteome</keyword>
<evidence type="ECO:0000256" key="4">
    <source>
        <dbReference type="ARBA" id="ARBA00023239"/>
    </source>
</evidence>
<reference evidence="6 7" key="1">
    <citation type="submission" date="2023-08" db="EMBL/GenBank/DDBJ databases">
        <title>Complete Genome Sequence of Pseudomonas entomophila TVIN A01.</title>
        <authorList>
            <person name="Shelke T."/>
            <person name="Mahar N.S."/>
            <person name="Gupta I."/>
            <person name="Gupta V."/>
        </authorList>
    </citation>
    <scope>NUCLEOTIDE SEQUENCE [LARGE SCALE GENOMIC DNA]</scope>
    <source>
        <strain evidence="6 7">TVIN-A01</strain>
    </source>
</reference>
<keyword evidence="3" id="KW-0862">Zinc</keyword>
<dbReference type="PANTHER" id="PTHR33337">
    <property type="entry name" value="GFA DOMAIN-CONTAINING PROTEIN"/>
    <property type="match status" value="1"/>
</dbReference>
<dbReference type="PROSITE" id="PS51891">
    <property type="entry name" value="CENP_V_GFA"/>
    <property type="match status" value="1"/>
</dbReference>
<accession>A0ABY9QRM6</accession>
<dbReference type="EMBL" id="CP132921">
    <property type="protein sequence ID" value="WMW06054.1"/>
    <property type="molecule type" value="Genomic_DNA"/>
</dbReference>